<feature type="chain" id="PRO_5032301960" evidence="1">
    <location>
        <begin position="23"/>
        <end position="158"/>
    </location>
</feature>
<dbReference type="Proteomes" id="UP000558284">
    <property type="component" value="Unassembled WGS sequence"/>
</dbReference>
<evidence type="ECO:0000256" key="1">
    <source>
        <dbReference type="SAM" id="SignalP"/>
    </source>
</evidence>
<dbReference type="RefSeq" id="WP_181058753.1">
    <property type="nucleotide sequence ID" value="NZ_JACDTY010000007.1"/>
</dbReference>
<evidence type="ECO:0000313" key="2">
    <source>
        <dbReference type="EMBL" id="MBA1141891.1"/>
    </source>
</evidence>
<dbReference type="EMBL" id="JACDTY010000007">
    <property type="protein sequence ID" value="MBA1141891.1"/>
    <property type="molecule type" value="Genomic_DNA"/>
</dbReference>
<proteinExistence type="predicted"/>
<keyword evidence="1" id="KW-0732">Signal</keyword>
<feature type="signal peptide" evidence="1">
    <location>
        <begin position="1"/>
        <end position="22"/>
    </location>
</feature>
<organism evidence="2 3">
    <name type="scientific">Mesorhizobium neociceri</name>
    <dbReference type="NCBI Taxonomy" id="1307853"/>
    <lineage>
        <taxon>Bacteria</taxon>
        <taxon>Pseudomonadati</taxon>
        <taxon>Pseudomonadota</taxon>
        <taxon>Alphaproteobacteria</taxon>
        <taxon>Hyphomicrobiales</taxon>
        <taxon>Phyllobacteriaceae</taxon>
        <taxon>Mesorhizobium</taxon>
    </lineage>
</organism>
<comment type="caution">
    <text evidence="2">The sequence shown here is derived from an EMBL/GenBank/DDBJ whole genome shotgun (WGS) entry which is preliminary data.</text>
</comment>
<evidence type="ECO:0000313" key="3">
    <source>
        <dbReference type="Proteomes" id="UP000558284"/>
    </source>
</evidence>
<name>A0A838B7E4_9HYPH</name>
<dbReference type="AlphaFoldDB" id="A0A838B7E4"/>
<gene>
    <name evidence="2" type="ORF">H0241_16715</name>
</gene>
<sequence>MNIKAIYMGTALALCAGGVAYAGALDAADTVNDRAFHTDPLVTGSIGQAQGVDYGITGGRVTALINQIQGVDKGIEDAMQVKKIEPAEAHRLHMRAAHISQAAQRAAGHGAIPVGQYQQLLHQLDGLSQQLRVDTGSAFLMGNGGDGGYYPNGYGPND</sequence>
<reference evidence="2 3" key="1">
    <citation type="submission" date="2020-07" db="EMBL/GenBank/DDBJ databases">
        <title>Definition of the novel symbiovar canariense within Mesorhizobium novociceri, a new species of genus Mesorhizobium nodulating Cicer canariense in the Caldera de Taburiente National Park (La Palma, Canary Islands).</title>
        <authorList>
            <person name="Leon-Barrios M."/>
            <person name="Perez-Yepez J."/>
            <person name="Flores-Felix J.D."/>
            <person name="Ramirez-Baena M.H."/>
            <person name="Pulido-Suarez L."/>
            <person name="Igual J.M."/>
            <person name="Velazquez E."/>
            <person name="Peix A."/>
        </authorList>
    </citation>
    <scope>NUCLEOTIDE SEQUENCE [LARGE SCALE GENOMIC DNA]</scope>
    <source>
        <strain evidence="2 3">CCANP35</strain>
    </source>
</reference>
<protein>
    <submittedName>
        <fullName evidence="2">Uncharacterized protein</fullName>
    </submittedName>
</protein>
<keyword evidence="3" id="KW-1185">Reference proteome</keyword>
<accession>A0A838B7E4</accession>